<gene>
    <name evidence="1" type="ORF">PLOB_00042126</name>
</gene>
<dbReference type="Gene3D" id="3.30.70.2330">
    <property type="match status" value="1"/>
</dbReference>
<sequence length="221" mass="24877">MGTSQKPAVPQLQLAERKQQKNSFLHLTPQWFSFSFSVSKTSQRDMASTQSLSVLSWIRAFHVYKGWWTPHNGESLQLQPEPENPKDRNAVSVVKDRRVVGHMPLMLVNTKEGLGLITHFLAKPGTNGVVNVCGKAVNRGGGLGMEIPCEYIFTGPHKLIERLEKCLDLTENPAVRKDSLSSENVEKKRARVSKGILRIKDILNAYDNFLSFKDLKDTFDV</sequence>
<feature type="non-terminal residue" evidence="1">
    <location>
        <position position="221"/>
    </location>
</feature>
<organism evidence="1 2">
    <name type="scientific">Porites lobata</name>
    <dbReference type="NCBI Taxonomy" id="104759"/>
    <lineage>
        <taxon>Eukaryota</taxon>
        <taxon>Metazoa</taxon>
        <taxon>Cnidaria</taxon>
        <taxon>Anthozoa</taxon>
        <taxon>Hexacorallia</taxon>
        <taxon>Scleractinia</taxon>
        <taxon>Fungiina</taxon>
        <taxon>Poritidae</taxon>
        <taxon>Porites</taxon>
    </lineage>
</organism>
<name>A0ABN8SGU7_9CNID</name>
<evidence type="ECO:0000313" key="1">
    <source>
        <dbReference type="EMBL" id="CAH3189079.1"/>
    </source>
</evidence>
<evidence type="ECO:0000313" key="2">
    <source>
        <dbReference type="Proteomes" id="UP001159405"/>
    </source>
</evidence>
<comment type="caution">
    <text evidence="1">The sequence shown here is derived from an EMBL/GenBank/DDBJ whole genome shotgun (WGS) entry which is preliminary data.</text>
</comment>
<keyword evidence="2" id="KW-1185">Reference proteome</keyword>
<reference evidence="1 2" key="1">
    <citation type="submission" date="2022-05" db="EMBL/GenBank/DDBJ databases">
        <authorList>
            <consortium name="Genoscope - CEA"/>
            <person name="William W."/>
        </authorList>
    </citation>
    <scope>NUCLEOTIDE SEQUENCE [LARGE SCALE GENOMIC DNA]</scope>
</reference>
<dbReference type="EMBL" id="CALNXK010000679">
    <property type="protein sequence ID" value="CAH3189079.1"/>
    <property type="molecule type" value="Genomic_DNA"/>
</dbReference>
<protein>
    <submittedName>
        <fullName evidence="1">Uncharacterized protein</fullName>
    </submittedName>
</protein>
<proteinExistence type="predicted"/>
<accession>A0ABN8SGU7</accession>
<dbReference type="Proteomes" id="UP001159405">
    <property type="component" value="Unassembled WGS sequence"/>
</dbReference>